<organism evidence="2 3">
    <name type="scientific">Streptomyces tateyamensis</name>
    <dbReference type="NCBI Taxonomy" id="565073"/>
    <lineage>
        <taxon>Bacteria</taxon>
        <taxon>Bacillati</taxon>
        <taxon>Actinomycetota</taxon>
        <taxon>Actinomycetes</taxon>
        <taxon>Kitasatosporales</taxon>
        <taxon>Streptomycetaceae</taxon>
        <taxon>Streptomyces</taxon>
    </lineage>
</organism>
<sequence>MIARHGGSFLGGEGVDPGTDDLGEPVGGLRLDHPEIHPRYPGRRVHRFHGEIRKRAPGFYSRCAEIGARFLGVSLLLPVKAGEMRLSHGGTSRLREYLARFDDARRTRALLLADIMPQQRGGTGLEDTAHT</sequence>
<protein>
    <submittedName>
        <fullName evidence="2">Uncharacterized protein</fullName>
    </submittedName>
</protein>
<dbReference type="Proteomes" id="UP000248039">
    <property type="component" value="Unassembled WGS sequence"/>
</dbReference>
<accession>A0A2V4N8I1</accession>
<comment type="caution">
    <text evidence="2">The sequence shown here is derived from an EMBL/GenBank/DDBJ whole genome shotgun (WGS) entry which is preliminary data.</text>
</comment>
<evidence type="ECO:0000313" key="3">
    <source>
        <dbReference type="Proteomes" id="UP000248039"/>
    </source>
</evidence>
<name>A0A2V4N8I1_9ACTN</name>
<proteinExistence type="predicted"/>
<dbReference type="EMBL" id="PYBW01000095">
    <property type="protein sequence ID" value="PYC74508.1"/>
    <property type="molecule type" value="Genomic_DNA"/>
</dbReference>
<dbReference type="AlphaFoldDB" id="A0A2V4N8I1"/>
<evidence type="ECO:0000256" key="1">
    <source>
        <dbReference type="SAM" id="MobiDB-lite"/>
    </source>
</evidence>
<keyword evidence="3" id="KW-1185">Reference proteome</keyword>
<feature type="region of interest" description="Disordered" evidence="1">
    <location>
        <begin position="1"/>
        <end position="35"/>
    </location>
</feature>
<gene>
    <name evidence="2" type="ORF">C7C46_24165</name>
</gene>
<reference evidence="2 3" key="1">
    <citation type="submission" date="2018-03" db="EMBL/GenBank/DDBJ databases">
        <title>Bioinformatic expansion and discovery of thiopeptide antibiotics.</title>
        <authorList>
            <person name="Schwalen C.J."/>
            <person name="Hudson G.A."/>
            <person name="Mitchell D.A."/>
        </authorList>
    </citation>
    <scope>NUCLEOTIDE SEQUENCE [LARGE SCALE GENOMIC DNA]</scope>
    <source>
        <strain evidence="2 3">ATCC 21389</strain>
    </source>
</reference>
<evidence type="ECO:0000313" key="2">
    <source>
        <dbReference type="EMBL" id="PYC74508.1"/>
    </source>
</evidence>